<keyword evidence="2" id="KW-1185">Reference proteome</keyword>
<proteinExistence type="predicted"/>
<dbReference type="OrthoDB" id="5855184at2759"/>
<dbReference type="Pfam" id="PF07914">
    <property type="entry name" value="DUF1679"/>
    <property type="match status" value="1"/>
</dbReference>
<sequence>MALTLLKPGNGLFDTHISWEDIERRLQKERKLDVSFGPKRSIQLIGDGNGFLSRVGVIDADFQGEADGLPSKFVVKMVCILAGVEIAEAAKQRHGNDVDLEQLYEGFDTNVKDLHNREVNVYRIFSRFDSSLSKIPHLYFAQEFTEENGLK</sequence>
<evidence type="ECO:0000313" key="1">
    <source>
        <dbReference type="EMBL" id="KIH49001.1"/>
    </source>
</evidence>
<dbReference type="PANTHER" id="PTHR23020">
    <property type="entry name" value="UNCHARACTERIZED NUCLEAR HORMONE RECEPTOR-RELATED"/>
    <property type="match status" value="1"/>
</dbReference>
<reference evidence="1 2" key="1">
    <citation type="submission" date="2013-12" db="EMBL/GenBank/DDBJ databases">
        <title>Draft genome of the parsitic nematode Ancylostoma duodenale.</title>
        <authorList>
            <person name="Mitreva M."/>
        </authorList>
    </citation>
    <scope>NUCLEOTIDE SEQUENCE [LARGE SCALE GENOMIC DNA]</scope>
    <source>
        <strain evidence="1 2">Zhejiang</strain>
    </source>
</reference>
<accession>A0A0C2FVR3</accession>
<dbReference type="EMBL" id="KN755600">
    <property type="protein sequence ID" value="KIH49001.1"/>
    <property type="molecule type" value="Genomic_DNA"/>
</dbReference>
<organism evidence="1 2">
    <name type="scientific">Ancylostoma duodenale</name>
    <dbReference type="NCBI Taxonomy" id="51022"/>
    <lineage>
        <taxon>Eukaryota</taxon>
        <taxon>Metazoa</taxon>
        <taxon>Ecdysozoa</taxon>
        <taxon>Nematoda</taxon>
        <taxon>Chromadorea</taxon>
        <taxon>Rhabditida</taxon>
        <taxon>Rhabditina</taxon>
        <taxon>Rhabditomorpha</taxon>
        <taxon>Strongyloidea</taxon>
        <taxon>Ancylostomatidae</taxon>
        <taxon>Ancylostomatinae</taxon>
        <taxon>Ancylostoma</taxon>
    </lineage>
</organism>
<dbReference type="InterPro" id="IPR052961">
    <property type="entry name" value="Oxido-Kinase-like_Enzymes"/>
</dbReference>
<feature type="non-terminal residue" evidence="1">
    <location>
        <position position="151"/>
    </location>
</feature>
<name>A0A0C2FVR3_9BILA</name>
<dbReference type="AlphaFoldDB" id="A0A0C2FVR3"/>
<dbReference type="InterPro" id="IPR012877">
    <property type="entry name" value="Dhs-27"/>
</dbReference>
<dbReference type="Proteomes" id="UP000054047">
    <property type="component" value="Unassembled WGS sequence"/>
</dbReference>
<protein>
    <submittedName>
        <fullName evidence="1">Uncharacterized protein</fullName>
    </submittedName>
</protein>
<dbReference type="PANTHER" id="PTHR23020:SF8">
    <property type="entry name" value="CHK KINASE-LIKE DOMAIN-CONTAINING PROTEIN"/>
    <property type="match status" value="1"/>
</dbReference>
<evidence type="ECO:0000313" key="2">
    <source>
        <dbReference type="Proteomes" id="UP000054047"/>
    </source>
</evidence>
<gene>
    <name evidence="1" type="ORF">ANCDUO_20925</name>
</gene>